<evidence type="ECO:0000256" key="34">
    <source>
        <dbReference type="ARBA" id="ARBA00047753"/>
    </source>
</evidence>
<dbReference type="Pfam" id="PF00664">
    <property type="entry name" value="ABC_membrane"/>
    <property type="match status" value="1"/>
</dbReference>
<evidence type="ECO:0000256" key="23">
    <source>
        <dbReference type="ARBA" id="ARBA00023034"/>
    </source>
</evidence>
<evidence type="ECO:0000256" key="11">
    <source>
        <dbReference type="ARBA" id="ARBA00011738"/>
    </source>
</evidence>
<dbReference type="PROSITE" id="PS50893">
    <property type="entry name" value="ABC_TRANSPORTER_2"/>
    <property type="match status" value="1"/>
</dbReference>
<evidence type="ECO:0000313" key="46">
    <source>
        <dbReference type="RefSeq" id="XP_006824110.1"/>
    </source>
</evidence>
<evidence type="ECO:0000256" key="22">
    <source>
        <dbReference type="ARBA" id="ARBA00022989"/>
    </source>
</evidence>
<keyword evidence="25 41" id="KW-0472">Membrane</keyword>
<evidence type="ECO:0000313" key="45">
    <source>
        <dbReference type="Proteomes" id="UP000694865"/>
    </source>
</evidence>
<evidence type="ECO:0000256" key="31">
    <source>
        <dbReference type="ARBA" id="ARBA00024439"/>
    </source>
</evidence>
<evidence type="ECO:0000256" key="30">
    <source>
        <dbReference type="ARBA" id="ARBA00024385"/>
    </source>
</evidence>
<feature type="transmembrane region" description="Helical" evidence="41">
    <location>
        <begin position="429"/>
        <end position="451"/>
    </location>
</feature>
<protein>
    <recommendedName>
        <fullName evidence="31">ATP-binding cassette sub-family B member 6</fullName>
        <ecNumber evidence="30">7.6.2.5</ecNumber>
    </recommendedName>
    <alternativeName>
        <fullName evidence="32">ABC-type heme transporter ABCB6</fullName>
    </alternativeName>
</protein>
<keyword evidence="16" id="KW-0547">Nucleotide-binding</keyword>
<gene>
    <name evidence="46" type="primary">LOC100375398</name>
</gene>
<keyword evidence="21" id="KW-1278">Translocase</keyword>
<dbReference type="InterPro" id="IPR003439">
    <property type="entry name" value="ABC_transporter-like_ATP-bd"/>
</dbReference>
<evidence type="ECO:0000256" key="40">
    <source>
        <dbReference type="ARBA" id="ARBA00049398"/>
    </source>
</evidence>
<dbReference type="InterPro" id="IPR039421">
    <property type="entry name" value="Type_1_exporter"/>
</dbReference>
<feature type="transmembrane region" description="Helical" evidence="41">
    <location>
        <begin position="549"/>
        <end position="567"/>
    </location>
</feature>
<dbReference type="PANTHER" id="PTHR24221">
    <property type="entry name" value="ATP-BINDING CASSETTE SUB-FAMILY B"/>
    <property type="match status" value="1"/>
</dbReference>
<dbReference type="Pfam" id="PF00005">
    <property type="entry name" value="ABC_tran"/>
    <property type="match status" value="1"/>
</dbReference>
<feature type="transmembrane region" description="Helical" evidence="41">
    <location>
        <begin position="579"/>
        <end position="599"/>
    </location>
</feature>
<feature type="transmembrane region" description="Helical" evidence="41">
    <location>
        <begin position="138"/>
        <end position="161"/>
    </location>
</feature>
<sequence length="891" mass="101675">MLAISRVLAMLSMTGHEAQLLPPPPRAQFGVYIYLNRCIISMALETSYCPNNNSLSDVWKQKGITHCFFDTLFASLLLGFVLIAGGIQLIVNRKYFIVPNTECIPRPWLYILQILLIITIAVQYLLRIVLLQTVIKDPIYLFMIVTTVFYIVAWLFTLVILRMERRRPLVDSRASGHGIVLLLFWVLAFIGDCLAFVSWSSPLWWWDLSSPLHKMQFSMWVVRFVCTVGVFVLGIKAPGLPKRSYLLLVNEERGPDQDKPLLEDHEGPKRQVEFQSVVEQEGTAWKGFANKTRLMWPFLWPKGHPMLQLFVILCFLILAANRGINVLVPIYYKEIVDQLTYNPITYPWQDILIYVFLKFLQGGLGVGSIGLLNNVRTFLWIKVQQYTARTVQIKLFSHLHGLSLRWHLGRKTGEVLRLMDRGTQSINNLLSYVLFNIVPTIVDIIIAIIYFGSAFNMYFALIVFVAMFLYLGITIYITEWRTKFRRKMNVLDNAAKQKAVDSLLNFETVKYYGAEQYEVNQLNDAVLSYQTVEWESQASLNVLNTAQNVIITLGLLAGCLLCAQYVVDPDTRFTVGDYVLFSTYVIQLYGPLNFFGTYYRMIQQTYVDMENMFDLLDVEREIKDIPNAVDLEAKEGLVEFDHVCFHYTEEKPILDNVTFTVKPGNTLALVGHSGAGKSTIVRLLFRFYDIQGGCIRIDGKDISEVTQTSLRKTIGVVPQDTVLFNTDIRTNIRFGRVDADDIEVENAAQAADIHQRIIQFPDGYDTVVGERGLKLSGGEKQRVAIARTILKTPQIVLLDEATSALDTQTERNIQQSLSKVCSNRTTIIVAHRLSTIIHADEILVVDEGKIIERGRHEELLAAEGRYADMWMQQLQKAEEEEDGSPIEKLKK</sequence>
<feature type="transmembrane region" description="Helical" evidence="41">
    <location>
        <begin position="309"/>
        <end position="331"/>
    </location>
</feature>
<evidence type="ECO:0000256" key="7">
    <source>
        <dbReference type="ARBA" id="ARBA00004550"/>
    </source>
</evidence>
<evidence type="ECO:0000256" key="14">
    <source>
        <dbReference type="ARBA" id="ARBA00022525"/>
    </source>
</evidence>
<keyword evidence="27" id="KW-0458">Lysosome</keyword>
<evidence type="ECO:0000256" key="8">
    <source>
        <dbReference type="ARBA" id="ARBA00004651"/>
    </source>
</evidence>
<dbReference type="SUPFAM" id="SSF52540">
    <property type="entry name" value="P-loop containing nucleoside triphosphate hydrolases"/>
    <property type="match status" value="1"/>
</dbReference>
<evidence type="ECO:0000256" key="41">
    <source>
        <dbReference type="SAM" id="Phobius"/>
    </source>
</evidence>
<feature type="transmembrane region" description="Helical" evidence="41">
    <location>
        <begin position="182"/>
        <end position="205"/>
    </location>
</feature>
<keyword evidence="13" id="KW-1003">Cell membrane</keyword>
<evidence type="ECO:0000259" key="43">
    <source>
        <dbReference type="PROSITE" id="PS50893"/>
    </source>
</evidence>
<evidence type="ECO:0000256" key="24">
    <source>
        <dbReference type="ARBA" id="ARBA00023128"/>
    </source>
</evidence>
<evidence type="ECO:0000256" key="32">
    <source>
        <dbReference type="ARBA" id="ARBA00031413"/>
    </source>
</evidence>
<dbReference type="PROSITE" id="PS00211">
    <property type="entry name" value="ABC_TRANSPORTER_1"/>
    <property type="match status" value="1"/>
</dbReference>
<dbReference type="SMART" id="SM00382">
    <property type="entry name" value="AAA"/>
    <property type="match status" value="1"/>
</dbReference>
<evidence type="ECO:0000256" key="17">
    <source>
        <dbReference type="ARBA" id="ARBA00022753"/>
    </source>
</evidence>
<evidence type="ECO:0000256" key="6">
    <source>
        <dbReference type="ARBA" id="ARBA00004477"/>
    </source>
</evidence>
<feature type="transmembrane region" description="Helical" evidence="41">
    <location>
        <begin position="217"/>
        <end position="235"/>
    </location>
</feature>
<comment type="catalytic activity">
    <reaction evidence="33">
        <text>heme b(in) + ATP + H2O = heme b(out) + ADP + phosphate + H(+)</text>
        <dbReference type="Rhea" id="RHEA:19261"/>
        <dbReference type="ChEBI" id="CHEBI:15377"/>
        <dbReference type="ChEBI" id="CHEBI:15378"/>
        <dbReference type="ChEBI" id="CHEBI:30616"/>
        <dbReference type="ChEBI" id="CHEBI:43474"/>
        <dbReference type="ChEBI" id="CHEBI:60344"/>
        <dbReference type="ChEBI" id="CHEBI:456216"/>
        <dbReference type="EC" id="7.6.2.5"/>
    </reaction>
    <physiologicalReaction direction="left-to-right" evidence="33">
        <dbReference type="Rhea" id="RHEA:19262"/>
    </physiologicalReaction>
</comment>
<feature type="signal peptide" evidence="42">
    <location>
        <begin position="1"/>
        <end position="18"/>
    </location>
</feature>
<keyword evidence="18" id="KW-1000">Mitochondrion outer membrane</keyword>
<comment type="catalytic activity">
    <reaction evidence="39">
        <text>coproporphyrin III(in) + ATP + H2O = coproporphyrin III(out) + ADP + phosphate + H(+)</text>
        <dbReference type="Rhea" id="RHEA:66664"/>
        <dbReference type="ChEBI" id="CHEBI:15377"/>
        <dbReference type="ChEBI" id="CHEBI:15378"/>
        <dbReference type="ChEBI" id="CHEBI:30616"/>
        <dbReference type="ChEBI" id="CHEBI:43474"/>
        <dbReference type="ChEBI" id="CHEBI:131725"/>
        <dbReference type="ChEBI" id="CHEBI:456216"/>
    </reaction>
    <physiologicalReaction direction="left-to-right" evidence="39">
        <dbReference type="Rhea" id="RHEA:66665"/>
    </physiologicalReaction>
</comment>
<dbReference type="InterPro" id="IPR027417">
    <property type="entry name" value="P-loop_NTPase"/>
</dbReference>
<dbReference type="CDD" id="cd18581">
    <property type="entry name" value="ABC_6TM_ABCB6"/>
    <property type="match status" value="1"/>
</dbReference>
<evidence type="ECO:0000256" key="36">
    <source>
        <dbReference type="ARBA" id="ARBA00048309"/>
    </source>
</evidence>
<evidence type="ECO:0000256" key="38">
    <source>
        <dbReference type="ARBA" id="ARBA00048510"/>
    </source>
</evidence>
<keyword evidence="15 41" id="KW-0812">Transmembrane</keyword>
<dbReference type="CDD" id="cd03253">
    <property type="entry name" value="ABCC_ATM1_transporter"/>
    <property type="match status" value="1"/>
</dbReference>
<organism evidence="45 46">
    <name type="scientific">Saccoglossus kowalevskii</name>
    <name type="common">Acorn worm</name>
    <dbReference type="NCBI Taxonomy" id="10224"/>
    <lineage>
        <taxon>Eukaryota</taxon>
        <taxon>Metazoa</taxon>
        <taxon>Hemichordata</taxon>
        <taxon>Enteropneusta</taxon>
        <taxon>Harrimaniidae</taxon>
        <taxon>Saccoglossus</taxon>
    </lineage>
</organism>
<evidence type="ECO:0000256" key="2">
    <source>
        <dbReference type="ARBA" id="ARBA00004333"/>
    </source>
</evidence>
<evidence type="ECO:0000256" key="10">
    <source>
        <dbReference type="ARBA" id="ARBA00004656"/>
    </source>
</evidence>
<dbReference type="InterPro" id="IPR011527">
    <property type="entry name" value="ABC1_TM_dom"/>
</dbReference>
<evidence type="ECO:0000256" key="13">
    <source>
        <dbReference type="ARBA" id="ARBA00022475"/>
    </source>
</evidence>
<evidence type="ECO:0000256" key="18">
    <source>
        <dbReference type="ARBA" id="ARBA00022787"/>
    </source>
</evidence>
<feature type="chain" id="PRO_5046060144" description="ATP-binding cassette sub-family B member 6" evidence="42">
    <location>
        <begin position="19"/>
        <end position="891"/>
    </location>
</feature>
<evidence type="ECO:0000256" key="29">
    <source>
        <dbReference type="ARBA" id="ARBA00024363"/>
    </source>
</evidence>
<evidence type="ECO:0000256" key="42">
    <source>
        <dbReference type="SAM" id="SignalP"/>
    </source>
</evidence>
<evidence type="ECO:0000259" key="44">
    <source>
        <dbReference type="PROSITE" id="PS50929"/>
    </source>
</evidence>
<feature type="transmembrane region" description="Helical" evidence="41">
    <location>
        <begin position="351"/>
        <end position="372"/>
    </location>
</feature>
<dbReference type="GeneID" id="100375398"/>
<comment type="catalytic activity">
    <reaction evidence="40">
        <text>coproporphyrin I(in) + ATP + H2O = coproporphyrin I(out) + ADP + phosphate + H(+)</text>
        <dbReference type="Rhea" id="RHEA:66768"/>
        <dbReference type="ChEBI" id="CHEBI:15377"/>
        <dbReference type="ChEBI" id="CHEBI:15378"/>
        <dbReference type="ChEBI" id="CHEBI:30616"/>
        <dbReference type="ChEBI" id="CHEBI:43474"/>
        <dbReference type="ChEBI" id="CHEBI:167478"/>
        <dbReference type="ChEBI" id="CHEBI:456216"/>
    </reaction>
    <physiologicalReaction direction="left-to-right" evidence="40">
        <dbReference type="Rhea" id="RHEA:66769"/>
    </physiologicalReaction>
</comment>
<comment type="subunit">
    <text evidence="11">Homodimer.</text>
</comment>
<dbReference type="RefSeq" id="XP_006824110.1">
    <property type="nucleotide sequence ID" value="XM_006824047.1"/>
</dbReference>
<dbReference type="InterPro" id="IPR003593">
    <property type="entry name" value="AAA+_ATPase"/>
</dbReference>
<keyword evidence="22 41" id="KW-1133">Transmembrane helix</keyword>
<keyword evidence="26" id="KW-1015">Disulfide bond</keyword>
<dbReference type="Gene3D" id="1.20.1560.10">
    <property type="entry name" value="ABC transporter type 1, transmembrane domain"/>
    <property type="match status" value="1"/>
</dbReference>
<dbReference type="EC" id="7.6.2.5" evidence="30"/>
<evidence type="ECO:0000256" key="15">
    <source>
        <dbReference type="ARBA" id="ARBA00022692"/>
    </source>
</evidence>
<dbReference type="InterPro" id="IPR017871">
    <property type="entry name" value="ABC_transporter-like_CS"/>
</dbReference>
<proteinExistence type="inferred from homology"/>
<keyword evidence="23" id="KW-0333">Golgi apparatus</keyword>
<evidence type="ECO:0000256" key="5">
    <source>
        <dbReference type="ARBA" id="ARBA00004414"/>
    </source>
</evidence>
<evidence type="ECO:0000256" key="27">
    <source>
        <dbReference type="ARBA" id="ARBA00023228"/>
    </source>
</evidence>
<evidence type="ECO:0000256" key="12">
    <source>
        <dbReference type="ARBA" id="ARBA00022448"/>
    </source>
</evidence>
<evidence type="ECO:0000256" key="26">
    <source>
        <dbReference type="ARBA" id="ARBA00023157"/>
    </source>
</evidence>
<comment type="catalytic activity">
    <reaction evidence="38">
        <text>uroporphyrin III(in) + ATP + H2O = uroporphyrin III(out) + ADP + phosphate + H(+)</text>
        <dbReference type="Rhea" id="RHEA:66776"/>
        <dbReference type="ChEBI" id="CHEBI:15377"/>
        <dbReference type="ChEBI" id="CHEBI:15378"/>
        <dbReference type="ChEBI" id="CHEBI:30616"/>
        <dbReference type="ChEBI" id="CHEBI:43474"/>
        <dbReference type="ChEBI" id="CHEBI:167479"/>
        <dbReference type="ChEBI" id="CHEBI:456216"/>
    </reaction>
    <physiologicalReaction direction="left-to-right" evidence="38">
        <dbReference type="Rhea" id="RHEA:66777"/>
    </physiologicalReaction>
</comment>
<evidence type="ECO:0000256" key="21">
    <source>
        <dbReference type="ARBA" id="ARBA00022967"/>
    </source>
</evidence>
<evidence type="ECO:0000256" key="9">
    <source>
        <dbReference type="ARBA" id="ARBA00004653"/>
    </source>
</evidence>
<feature type="transmembrane region" description="Helical" evidence="41">
    <location>
        <begin position="108"/>
        <end position="126"/>
    </location>
</feature>
<keyword evidence="17" id="KW-0967">Endosome</keyword>
<evidence type="ECO:0000256" key="37">
    <source>
        <dbReference type="ARBA" id="ARBA00048455"/>
    </source>
</evidence>
<evidence type="ECO:0000256" key="20">
    <source>
        <dbReference type="ARBA" id="ARBA00022840"/>
    </source>
</evidence>
<keyword evidence="19" id="KW-0256">Endoplasmic reticulum</keyword>
<keyword evidence="12" id="KW-0813">Transport</keyword>
<accession>A0ABM0MVR9</accession>
<comment type="subcellular location">
    <subcellularLocation>
        <location evidence="8">Cell membrane</location>
        <topology evidence="8">Multi-pass membrane protein</topology>
    </subcellularLocation>
    <subcellularLocation>
        <location evidence="1">Early endosome membrane</location>
    </subcellularLocation>
    <subcellularLocation>
        <location evidence="6">Endoplasmic reticulum membrane</location>
        <topology evidence="6">Multi-pass membrane protein</topology>
    </subcellularLocation>
    <subcellularLocation>
        <location evidence="3">Endosome membrane</location>
        <topology evidence="3">Multi-pass membrane protein</topology>
    </subcellularLocation>
    <subcellularLocation>
        <location evidence="2">Endosome</location>
        <location evidence="2">Multivesicular body membrane</location>
    </subcellularLocation>
    <subcellularLocation>
        <location evidence="9">Golgi apparatus membrane</location>
        <topology evidence="9">Multi-pass membrane protein</topology>
    </subcellularLocation>
    <subcellularLocation>
        <location evidence="5">Late endosome membrane</location>
    </subcellularLocation>
    <subcellularLocation>
        <location evidence="10">Lysosome membrane</location>
    </subcellularLocation>
    <subcellularLocation>
        <location evidence="28">Melanosome membrane</location>
    </subcellularLocation>
    <subcellularLocation>
        <location evidence="4">Mitochondrion outer membrane</location>
        <topology evidence="4">Multi-pass membrane protein</topology>
    </subcellularLocation>
    <subcellularLocation>
        <location evidence="7">Secreted</location>
        <location evidence="7">Extracellular exosome</location>
    </subcellularLocation>
</comment>
<keyword evidence="42" id="KW-0732">Signal</keyword>
<dbReference type="Proteomes" id="UP000694865">
    <property type="component" value="Unplaced"/>
</dbReference>
<evidence type="ECO:0000256" key="16">
    <source>
        <dbReference type="ARBA" id="ARBA00022741"/>
    </source>
</evidence>
<evidence type="ECO:0000256" key="1">
    <source>
        <dbReference type="ARBA" id="ARBA00004146"/>
    </source>
</evidence>
<comment type="catalytic activity">
    <reaction evidence="34">
        <text>coproporphyrinogen III(in) + ATP + H2O = coproporphyrinogen III(out) + ADP + phosphate + H(+)</text>
        <dbReference type="Rhea" id="RHEA:66680"/>
        <dbReference type="ChEBI" id="CHEBI:15377"/>
        <dbReference type="ChEBI" id="CHEBI:15378"/>
        <dbReference type="ChEBI" id="CHEBI:30616"/>
        <dbReference type="ChEBI" id="CHEBI:43474"/>
        <dbReference type="ChEBI" id="CHEBI:57309"/>
        <dbReference type="ChEBI" id="CHEBI:456216"/>
    </reaction>
    <physiologicalReaction direction="left-to-right" evidence="34">
        <dbReference type="Rhea" id="RHEA:66681"/>
    </physiologicalReaction>
</comment>
<comment type="catalytic activity">
    <reaction evidence="36">
        <text>protoporphyrin IX(in) + ATP + H2O = protoporphyrin IX(out) + ADP + phosphate + H(+)</text>
        <dbReference type="Rhea" id="RHEA:61336"/>
        <dbReference type="ChEBI" id="CHEBI:15377"/>
        <dbReference type="ChEBI" id="CHEBI:15378"/>
        <dbReference type="ChEBI" id="CHEBI:30616"/>
        <dbReference type="ChEBI" id="CHEBI:43474"/>
        <dbReference type="ChEBI" id="CHEBI:57306"/>
        <dbReference type="ChEBI" id="CHEBI:456216"/>
    </reaction>
    <physiologicalReaction direction="left-to-right" evidence="36">
        <dbReference type="Rhea" id="RHEA:61337"/>
    </physiologicalReaction>
</comment>
<evidence type="ECO:0000256" key="35">
    <source>
        <dbReference type="ARBA" id="ARBA00047789"/>
    </source>
</evidence>
<keyword evidence="45" id="KW-1185">Reference proteome</keyword>
<feature type="domain" description="ABC transporter" evidence="43">
    <location>
        <begin position="638"/>
        <end position="872"/>
    </location>
</feature>
<reference evidence="46" key="1">
    <citation type="submission" date="2025-08" db="UniProtKB">
        <authorList>
            <consortium name="RefSeq"/>
        </authorList>
    </citation>
    <scope>IDENTIFICATION</scope>
    <source>
        <tissue evidence="46">Testes</tissue>
    </source>
</reference>
<feature type="domain" description="ABC transmembrane type-1" evidence="44">
    <location>
        <begin position="312"/>
        <end position="604"/>
    </location>
</feature>
<dbReference type="PANTHER" id="PTHR24221:SF654">
    <property type="entry name" value="ATP-BINDING CASSETTE SUB-FAMILY B MEMBER 6"/>
    <property type="match status" value="1"/>
</dbReference>
<keyword evidence="20" id="KW-0067">ATP-binding</keyword>
<feature type="transmembrane region" description="Helical" evidence="41">
    <location>
        <begin position="457"/>
        <end position="478"/>
    </location>
</feature>
<evidence type="ECO:0000256" key="28">
    <source>
        <dbReference type="ARBA" id="ARBA00024320"/>
    </source>
</evidence>
<dbReference type="SUPFAM" id="SSF90123">
    <property type="entry name" value="ABC transporter transmembrane region"/>
    <property type="match status" value="1"/>
</dbReference>
<name>A0ABM0MVR9_SACKO</name>
<evidence type="ECO:0000256" key="25">
    <source>
        <dbReference type="ARBA" id="ARBA00023136"/>
    </source>
</evidence>
<dbReference type="Gene3D" id="3.40.50.300">
    <property type="entry name" value="P-loop containing nucleotide triphosphate hydrolases"/>
    <property type="match status" value="1"/>
</dbReference>
<evidence type="ECO:0000256" key="39">
    <source>
        <dbReference type="ARBA" id="ARBA00048636"/>
    </source>
</evidence>
<keyword evidence="14" id="KW-0964">Secreted</keyword>
<evidence type="ECO:0000256" key="33">
    <source>
        <dbReference type="ARBA" id="ARBA00047649"/>
    </source>
</evidence>
<dbReference type="InterPro" id="IPR036640">
    <property type="entry name" value="ABC1_TM_sf"/>
</dbReference>
<dbReference type="PROSITE" id="PS50929">
    <property type="entry name" value="ABC_TM1F"/>
    <property type="match status" value="1"/>
</dbReference>
<comment type="catalytic activity">
    <reaction evidence="37">
        <text>pheophorbide a(in) + ATP + H2O = pheophorbide a(out) + ADP + phosphate + H(+)</text>
        <dbReference type="Rhea" id="RHEA:61360"/>
        <dbReference type="ChEBI" id="CHEBI:15377"/>
        <dbReference type="ChEBI" id="CHEBI:15378"/>
        <dbReference type="ChEBI" id="CHEBI:30616"/>
        <dbReference type="ChEBI" id="CHEBI:43474"/>
        <dbReference type="ChEBI" id="CHEBI:58687"/>
        <dbReference type="ChEBI" id="CHEBI:456216"/>
    </reaction>
    <physiologicalReaction direction="left-to-right" evidence="37">
        <dbReference type="Rhea" id="RHEA:61361"/>
    </physiologicalReaction>
</comment>
<dbReference type="Pfam" id="PF16185">
    <property type="entry name" value="MTABC_N"/>
    <property type="match status" value="1"/>
</dbReference>
<evidence type="ECO:0000256" key="19">
    <source>
        <dbReference type="ARBA" id="ARBA00022824"/>
    </source>
</evidence>
<comment type="similarity">
    <text evidence="29">Belongs to the ABC transporter superfamily. ABCB family. Heavy Metal importer (TC 3.A.1.210) subfamily.</text>
</comment>
<comment type="catalytic activity">
    <reaction evidence="35">
        <text>uroporphyrin I(in) + ATP + H2O = uroporphyrin I(out) + ADP + phosphate + H(+)</text>
        <dbReference type="Rhea" id="RHEA:66772"/>
        <dbReference type="ChEBI" id="CHEBI:15377"/>
        <dbReference type="ChEBI" id="CHEBI:15378"/>
        <dbReference type="ChEBI" id="CHEBI:30616"/>
        <dbReference type="ChEBI" id="CHEBI:43474"/>
        <dbReference type="ChEBI" id="CHEBI:167480"/>
        <dbReference type="ChEBI" id="CHEBI:456216"/>
    </reaction>
    <physiologicalReaction direction="left-to-right" evidence="35">
        <dbReference type="Rhea" id="RHEA:66773"/>
    </physiologicalReaction>
</comment>
<evidence type="ECO:0000256" key="4">
    <source>
        <dbReference type="ARBA" id="ARBA00004374"/>
    </source>
</evidence>
<evidence type="ECO:0000256" key="3">
    <source>
        <dbReference type="ARBA" id="ARBA00004337"/>
    </source>
</evidence>
<keyword evidence="24" id="KW-0496">Mitochondrion</keyword>
<dbReference type="InterPro" id="IPR032410">
    <property type="entry name" value="ABCB6_N"/>
</dbReference>
<feature type="transmembrane region" description="Helical" evidence="41">
    <location>
        <begin position="63"/>
        <end position="87"/>
    </location>
</feature>